<accession>A0A0F9LIB0</accession>
<gene>
    <name evidence="1" type="ORF">LCGC14_1576640</name>
</gene>
<organism evidence="1">
    <name type="scientific">marine sediment metagenome</name>
    <dbReference type="NCBI Taxonomy" id="412755"/>
    <lineage>
        <taxon>unclassified sequences</taxon>
        <taxon>metagenomes</taxon>
        <taxon>ecological metagenomes</taxon>
    </lineage>
</organism>
<reference evidence="1" key="1">
    <citation type="journal article" date="2015" name="Nature">
        <title>Complex archaea that bridge the gap between prokaryotes and eukaryotes.</title>
        <authorList>
            <person name="Spang A."/>
            <person name="Saw J.H."/>
            <person name="Jorgensen S.L."/>
            <person name="Zaremba-Niedzwiedzka K."/>
            <person name="Martijn J."/>
            <person name="Lind A.E."/>
            <person name="van Eijk R."/>
            <person name="Schleper C."/>
            <person name="Guy L."/>
            <person name="Ettema T.J."/>
        </authorList>
    </citation>
    <scope>NUCLEOTIDE SEQUENCE</scope>
</reference>
<comment type="caution">
    <text evidence="1">The sequence shown here is derived from an EMBL/GenBank/DDBJ whole genome shotgun (WGS) entry which is preliminary data.</text>
</comment>
<protein>
    <submittedName>
        <fullName evidence="1">Uncharacterized protein</fullName>
    </submittedName>
</protein>
<name>A0A0F9LIB0_9ZZZZ</name>
<dbReference type="AlphaFoldDB" id="A0A0F9LIB0"/>
<dbReference type="EMBL" id="LAZR01012357">
    <property type="protein sequence ID" value="KKM27250.1"/>
    <property type="molecule type" value="Genomic_DNA"/>
</dbReference>
<evidence type="ECO:0000313" key="1">
    <source>
        <dbReference type="EMBL" id="KKM27250.1"/>
    </source>
</evidence>
<proteinExistence type="predicted"/>
<sequence length="75" mass="8400">MKAREVRERLHGKVEPELIVCVCGIAESLSSQQQEIKALAEMLDKTVDLLMQLGVTIEGTQNAVDRIQKIRGEHD</sequence>